<proteinExistence type="predicted"/>
<evidence type="ECO:0000256" key="2">
    <source>
        <dbReference type="SAM" id="Phobius"/>
    </source>
</evidence>
<dbReference type="EMBL" id="VNIQ01000004">
    <property type="protein sequence ID" value="TYQ03661.1"/>
    <property type="molecule type" value="Genomic_DNA"/>
</dbReference>
<dbReference type="InterPro" id="IPR026467">
    <property type="entry name" value="Ser/Gly_Cys_C_dom"/>
</dbReference>
<keyword evidence="2" id="KW-1133">Transmembrane helix</keyword>
<name>A0A652YNH6_NOCGL</name>
<reference evidence="3" key="1">
    <citation type="submission" date="2019-07" db="EMBL/GenBank/DDBJ databases">
        <title>Genomic Encyclopedia of Type Strains, Phase IV (KMG-IV): sequencing the most valuable type-strain genomes for metagenomic binning, comparative biology and taxonomic classification.</title>
        <authorList>
            <person name="Goeker M."/>
        </authorList>
    </citation>
    <scope>NUCLEOTIDE SEQUENCE</scope>
    <source>
        <strain evidence="3">DSM 44596</strain>
    </source>
</reference>
<dbReference type="NCBIfam" id="TIGR04222">
    <property type="entry name" value="near_uncomplex"/>
    <property type="match status" value="1"/>
</dbReference>
<feature type="transmembrane region" description="Helical" evidence="2">
    <location>
        <begin position="16"/>
        <end position="33"/>
    </location>
</feature>
<keyword evidence="2" id="KW-0472">Membrane</keyword>
<feature type="region of interest" description="Disordered" evidence="1">
    <location>
        <begin position="276"/>
        <end position="299"/>
    </location>
</feature>
<evidence type="ECO:0000313" key="3">
    <source>
        <dbReference type="EMBL" id="TYQ03661.1"/>
    </source>
</evidence>
<feature type="transmembrane region" description="Helical" evidence="2">
    <location>
        <begin position="151"/>
        <end position="173"/>
    </location>
</feature>
<protein>
    <submittedName>
        <fullName evidence="3">Uncharacterized protein (TIGR04222 family)</fullName>
    </submittedName>
</protein>
<gene>
    <name evidence="3" type="ORF">FNL38_10426</name>
</gene>
<accession>A0A652YNH6</accession>
<dbReference type="AlphaFoldDB" id="A0A652YNH6"/>
<organism evidence="3">
    <name type="scientific">Nocardia globerula</name>
    <dbReference type="NCBI Taxonomy" id="1818"/>
    <lineage>
        <taxon>Bacteria</taxon>
        <taxon>Bacillati</taxon>
        <taxon>Actinomycetota</taxon>
        <taxon>Actinomycetes</taxon>
        <taxon>Mycobacteriales</taxon>
        <taxon>Nocardiaceae</taxon>
        <taxon>Nocardia</taxon>
    </lineage>
</organism>
<comment type="caution">
    <text evidence="3">The sequence shown here is derived from an EMBL/GenBank/DDBJ whole genome shotgun (WGS) entry which is preliminary data.</text>
</comment>
<evidence type="ECO:0000256" key="1">
    <source>
        <dbReference type="SAM" id="MobiDB-lite"/>
    </source>
</evidence>
<keyword evidence="2" id="KW-0812">Transmembrane</keyword>
<sequence length="299" mass="30902">MSTYAADTWGIPSQTFLQWYLVAAAVAVGLSLYSRMAARRSPTVVDAVRRPLTPPEVGALTSDYQAILASMAILRSADLITTAGKAARVLTKEDKGRLDWFTRTLHKRLGSGTVPLRQVRLLGRMNVALAQLRTGLIDGGYLQRPQQGVDALLRTTPLVAVIGLGVVRLIFGVAGGKPVGFLLLTIIVLAALIPLLRINRRRTALGESELRRLKHENSYLSPKLRPSFTSYGPSLAGLSAALFGSGALVLVDPALAGAVAAGAAYSPGGGGSSSHSCGSFSGSDGGGSSSSCGGGGCGG</sequence>
<feature type="compositionally biased region" description="Gly residues" evidence="1">
    <location>
        <begin position="283"/>
        <end position="299"/>
    </location>
</feature>
<feature type="transmembrane region" description="Helical" evidence="2">
    <location>
        <begin position="179"/>
        <end position="196"/>
    </location>
</feature>